<protein>
    <submittedName>
        <fullName evidence="2">Lactate utilization protein</fullName>
    </submittedName>
</protein>
<evidence type="ECO:0000259" key="1">
    <source>
        <dbReference type="Pfam" id="PF02589"/>
    </source>
</evidence>
<feature type="domain" description="LUD" evidence="1">
    <location>
        <begin position="13"/>
        <end position="207"/>
    </location>
</feature>
<accession>A0A3T0D6Y0</accession>
<reference evidence="2 3" key="1">
    <citation type="submission" date="2018-12" db="EMBL/GenBank/DDBJ databases">
        <title>Genome sequence from the cellulolytic species, Caldicellulosiruptor changbaiensis.</title>
        <authorList>
            <person name="Blumer-Schuette S.E."/>
            <person name="Mendoza C."/>
        </authorList>
    </citation>
    <scope>NUCLEOTIDE SEQUENCE [LARGE SCALE GENOMIC DNA]</scope>
    <source>
        <strain evidence="2 3">CBS-Z</strain>
    </source>
</reference>
<dbReference type="EMBL" id="CP034791">
    <property type="protein sequence ID" value="AZT90871.1"/>
    <property type="molecule type" value="Genomic_DNA"/>
</dbReference>
<proteinExistence type="predicted"/>
<dbReference type="PANTHER" id="PTHR36179">
    <property type="entry name" value="LUD_DOM DOMAIN-CONTAINING PROTEIN"/>
    <property type="match status" value="1"/>
</dbReference>
<dbReference type="PANTHER" id="PTHR36179:SF2">
    <property type="entry name" value="LUD DOMAIN-CONTAINING PROTEIN"/>
    <property type="match status" value="1"/>
</dbReference>
<dbReference type="PIRSF" id="PIRSF020269">
    <property type="entry name" value="DUF1121"/>
    <property type="match status" value="1"/>
</dbReference>
<dbReference type="RefSeq" id="WP_127352250.1">
    <property type="nucleotide sequence ID" value="NZ_CP034791.1"/>
</dbReference>
<dbReference type="InterPro" id="IPR009501">
    <property type="entry name" value="UCP020269"/>
</dbReference>
<dbReference type="Pfam" id="PF02589">
    <property type="entry name" value="LUD_dom"/>
    <property type="match status" value="1"/>
</dbReference>
<keyword evidence="3" id="KW-1185">Reference proteome</keyword>
<name>A0A3T0D6Y0_9FIRM</name>
<dbReference type="InterPro" id="IPR003741">
    <property type="entry name" value="LUD_dom"/>
</dbReference>
<gene>
    <name evidence="2" type="ORF">ELD05_09590</name>
</gene>
<evidence type="ECO:0000313" key="3">
    <source>
        <dbReference type="Proteomes" id="UP000282930"/>
    </source>
</evidence>
<organism evidence="2 3">
    <name type="scientific">Caldicellulosiruptor changbaiensis</name>
    <dbReference type="NCBI Taxonomy" id="1222016"/>
    <lineage>
        <taxon>Bacteria</taxon>
        <taxon>Bacillati</taxon>
        <taxon>Bacillota</taxon>
        <taxon>Bacillota incertae sedis</taxon>
        <taxon>Caldicellulosiruptorales</taxon>
        <taxon>Caldicellulosiruptoraceae</taxon>
        <taxon>Caldicellulosiruptor</taxon>
    </lineage>
</organism>
<dbReference type="KEGG" id="ccha:ELD05_09590"/>
<dbReference type="AlphaFoldDB" id="A0A3T0D6Y0"/>
<evidence type="ECO:0000313" key="2">
    <source>
        <dbReference type="EMBL" id="AZT90871.1"/>
    </source>
</evidence>
<dbReference type="Proteomes" id="UP000282930">
    <property type="component" value="Chromosome"/>
</dbReference>
<sequence length="213" mass="24055">MNPNKKWWIDINLETLKKNLEARNFECFIVDKREDVVPLLEKIIKEGSVVSCGGSMTLFECGVIDFLRNGKFNFLDRYKEGLSGDELGEIYRKSFWADYYIMSSNAITLDGKLINIDGNGNRLAALMFGPKNVIVIVGINKLVLNEQEGINRVRNIASPMNAKRLSKNTPCTSSGKCHDCLSQDCICSHIVVTRRHPVKGRIKIIIVKEELGF</sequence>